<dbReference type="AlphaFoldDB" id="A0AAW3TB30"/>
<sequence>MFLQVGFESDTDALAWLRDGFEPETPMAAPGSHQPDDHA</sequence>
<gene>
    <name evidence="2" type="ORF">FHW23_003380</name>
</gene>
<protein>
    <submittedName>
        <fullName evidence="2">Uncharacterized protein</fullName>
    </submittedName>
</protein>
<proteinExistence type="predicted"/>
<comment type="caution">
    <text evidence="2">The sequence shown here is derived from an EMBL/GenBank/DDBJ whole genome shotgun (WGS) entry which is preliminary data.</text>
</comment>
<evidence type="ECO:0000313" key="2">
    <source>
        <dbReference type="EMBL" id="MBA8992092.1"/>
    </source>
</evidence>
<accession>A0AAW3TB30</accession>
<evidence type="ECO:0000313" key="3">
    <source>
        <dbReference type="Proteomes" id="UP000590225"/>
    </source>
</evidence>
<feature type="region of interest" description="Disordered" evidence="1">
    <location>
        <begin position="20"/>
        <end position="39"/>
    </location>
</feature>
<reference evidence="2 3" key="1">
    <citation type="submission" date="2020-07" db="EMBL/GenBank/DDBJ databases">
        <title>Above-ground endophytic microbial communities from plants in different locations in the United States.</title>
        <authorList>
            <person name="Frank C."/>
        </authorList>
    </citation>
    <scope>NUCLEOTIDE SEQUENCE [LARGE SCALE GENOMIC DNA]</scope>
    <source>
        <strain evidence="2 3">WPL5_2</strain>
    </source>
</reference>
<name>A0AAW3TB30_9MICO</name>
<organism evidence="2 3">
    <name type="scientific">Curtobacterium pusillum</name>
    <dbReference type="NCBI Taxonomy" id="69373"/>
    <lineage>
        <taxon>Bacteria</taxon>
        <taxon>Bacillati</taxon>
        <taxon>Actinomycetota</taxon>
        <taxon>Actinomycetes</taxon>
        <taxon>Micrococcales</taxon>
        <taxon>Microbacteriaceae</taxon>
        <taxon>Curtobacterium</taxon>
    </lineage>
</organism>
<dbReference type="Proteomes" id="UP000590225">
    <property type="component" value="Unassembled WGS sequence"/>
</dbReference>
<evidence type="ECO:0000256" key="1">
    <source>
        <dbReference type="SAM" id="MobiDB-lite"/>
    </source>
</evidence>
<dbReference type="EMBL" id="JACGXP010000007">
    <property type="protein sequence ID" value="MBA8992092.1"/>
    <property type="molecule type" value="Genomic_DNA"/>
</dbReference>